<evidence type="ECO:0000256" key="1">
    <source>
        <dbReference type="HAMAP-Rule" id="MF_00386"/>
    </source>
</evidence>
<comment type="similarity">
    <text evidence="1">Belongs to the UPF0161 family.</text>
</comment>
<feature type="transmembrane region" description="Helical" evidence="2">
    <location>
        <begin position="7"/>
        <end position="26"/>
    </location>
</feature>
<comment type="subcellular location">
    <subcellularLocation>
        <location evidence="1">Cell membrane</location>
        <topology evidence="1">Peripheral membrane protein</topology>
        <orientation evidence="1">Cytoplasmic side</orientation>
    </subcellularLocation>
</comment>
<dbReference type="InterPro" id="IPR002696">
    <property type="entry name" value="Membr_insert_effic_factor_YidD"/>
</dbReference>
<dbReference type="PANTHER" id="PTHR33383:SF1">
    <property type="entry name" value="MEMBRANE PROTEIN INSERTION EFFICIENCY FACTOR-RELATED"/>
    <property type="match status" value="1"/>
</dbReference>
<comment type="function">
    <text evidence="1">Could be involved in insertion of integral membrane proteins into the membrane.</text>
</comment>
<dbReference type="PANTHER" id="PTHR33383">
    <property type="entry name" value="MEMBRANE PROTEIN INSERTION EFFICIENCY FACTOR-RELATED"/>
    <property type="match status" value="1"/>
</dbReference>
<dbReference type="EMBL" id="JAHXRF010000004">
    <property type="protein sequence ID" value="MBW4865102.1"/>
    <property type="molecule type" value="Genomic_DNA"/>
</dbReference>
<dbReference type="SMART" id="SM01234">
    <property type="entry name" value="Haemolytic"/>
    <property type="match status" value="1"/>
</dbReference>
<dbReference type="RefSeq" id="WP_007135144.1">
    <property type="nucleotide sequence ID" value="NZ_CABKPN010000001.1"/>
</dbReference>
<keyword evidence="1 2" id="KW-0472">Membrane</keyword>
<dbReference type="AlphaFoldDB" id="A0AAW4NM53"/>
<organism evidence="3 4">
    <name type="scientific">Segatella salivae</name>
    <dbReference type="NCBI Taxonomy" id="228604"/>
    <lineage>
        <taxon>Bacteria</taxon>
        <taxon>Pseudomonadati</taxon>
        <taxon>Bacteroidota</taxon>
        <taxon>Bacteroidia</taxon>
        <taxon>Bacteroidales</taxon>
        <taxon>Prevotellaceae</taxon>
        <taxon>Segatella</taxon>
    </lineage>
</organism>
<comment type="caution">
    <text evidence="3">The sequence shown here is derived from an EMBL/GenBank/DDBJ whole genome shotgun (WGS) entry which is preliminary data.</text>
</comment>
<protein>
    <recommendedName>
        <fullName evidence="1">Putative membrane protein insertion efficiency factor</fullName>
    </recommendedName>
</protein>
<keyword evidence="2" id="KW-1133">Transmembrane helix</keyword>
<dbReference type="GeneID" id="78498449"/>
<keyword evidence="2" id="KW-0812">Transmembrane</keyword>
<keyword evidence="1" id="KW-1003">Cell membrane</keyword>
<dbReference type="Pfam" id="PF01809">
    <property type="entry name" value="YidD"/>
    <property type="match status" value="1"/>
</dbReference>
<evidence type="ECO:0000256" key="2">
    <source>
        <dbReference type="SAM" id="Phobius"/>
    </source>
</evidence>
<evidence type="ECO:0000313" key="4">
    <source>
        <dbReference type="Proteomes" id="UP001196873"/>
    </source>
</evidence>
<name>A0AAW4NM53_9BACT</name>
<dbReference type="NCBIfam" id="TIGR00278">
    <property type="entry name" value="membrane protein insertion efficiency factor YidD"/>
    <property type="match status" value="1"/>
</dbReference>
<evidence type="ECO:0000313" key="3">
    <source>
        <dbReference type="EMBL" id="MBW4865102.1"/>
    </source>
</evidence>
<accession>A0AAW4NM53</accession>
<proteinExistence type="inferred from homology"/>
<dbReference type="GO" id="GO:0005886">
    <property type="term" value="C:plasma membrane"/>
    <property type="evidence" value="ECO:0007669"/>
    <property type="project" value="UniProtKB-SubCell"/>
</dbReference>
<sequence>MKTLHTLLHWLSRLVVGALLLPIYFYQHVISPCTPPSCRFTPTCSEYARQALIKHGPLKGLALAIWRILRCNPWGGSGYDPVP</sequence>
<dbReference type="Proteomes" id="UP001196873">
    <property type="component" value="Unassembled WGS sequence"/>
</dbReference>
<dbReference type="HAMAP" id="MF_00386">
    <property type="entry name" value="UPF0161_YidD"/>
    <property type="match status" value="1"/>
</dbReference>
<reference evidence="3" key="1">
    <citation type="submission" date="2021-07" db="EMBL/GenBank/DDBJ databases">
        <title>Genomic diversity and antimicrobial resistance of Prevotella spp. isolated from chronic lung disease airways.</title>
        <authorList>
            <person name="Webb K.A."/>
            <person name="Olagoke O.S."/>
            <person name="Baird T."/>
            <person name="Neill J."/>
            <person name="Pham A."/>
            <person name="Wells T.J."/>
            <person name="Ramsay K.A."/>
            <person name="Bell S.C."/>
            <person name="Sarovich D.S."/>
            <person name="Price E.P."/>
        </authorList>
    </citation>
    <scope>NUCLEOTIDE SEQUENCE</scope>
    <source>
        <strain evidence="3">SCHI0047.S.3</strain>
    </source>
</reference>
<gene>
    <name evidence="3" type="primary">yidD</name>
    <name evidence="3" type="ORF">KZY68_03500</name>
</gene>